<dbReference type="InterPro" id="IPR042183">
    <property type="entry name" value="MmgE/PrpD_sf_1"/>
</dbReference>
<dbReference type="Gene3D" id="1.10.4100.10">
    <property type="entry name" value="2-methylcitrate dehydratase PrpD"/>
    <property type="match status" value="1"/>
</dbReference>
<dbReference type="AlphaFoldDB" id="A0A1W6ZTI9"/>
<dbReference type="OrthoDB" id="5415580at2"/>
<reference evidence="2 3" key="1">
    <citation type="submission" date="2017-05" db="EMBL/GenBank/DDBJ databases">
        <title>Full genome sequence of Pseudorhodoplanes sinuspersici.</title>
        <authorList>
            <person name="Dastgheib S.M.M."/>
            <person name="Shavandi M."/>
            <person name="Tirandaz H."/>
        </authorList>
    </citation>
    <scope>NUCLEOTIDE SEQUENCE [LARGE SCALE GENOMIC DNA]</scope>
    <source>
        <strain evidence="2 3">RIPI110</strain>
    </source>
</reference>
<dbReference type="RefSeq" id="WP_086088994.1">
    <property type="nucleotide sequence ID" value="NZ_CP021112.1"/>
</dbReference>
<organism evidence="2 3">
    <name type="scientific">Pseudorhodoplanes sinuspersici</name>
    <dbReference type="NCBI Taxonomy" id="1235591"/>
    <lineage>
        <taxon>Bacteria</taxon>
        <taxon>Pseudomonadati</taxon>
        <taxon>Pseudomonadota</taxon>
        <taxon>Alphaproteobacteria</taxon>
        <taxon>Hyphomicrobiales</taxon>
        <taxon>Pseudorhodoplanes</taxon>
    </lineage>
</organism>
<dbReference type="InterPro" id="IPR045337">
    <property type="entry name" value="MmgE_PrpD_C"/>
</dbReference>
<dbReference type="GO" id="GO:0016829">
    <property type="term" value="F:lyase activity"/>
    <property type="evidence" value="ECO:0007669"/>
    <property type="project" value="InterPro"/>
</dbReference>
<comment type="similarity">
    <text evidence="1">Belongs to the PrpD family.</text>
</comment>
<dbReference type="KEGG" id="psin:CAK95_17080"/>
<dbReference type="Proteomes" id="UP000194137">
    <property type="component" value="Chromosome"/>
</dbReference>
<accession>A0A1W6ZTI9</accession>
<dbReference type="STRING" id="1235591.CAK95_17080"/>
<dbReference type="Pfam" id="PF19305">
    <property type="entry name" value="MmgE_PrpD_C"/>
    <property type="match status" value="1"/>
</dbReference>
<keyword evidence="3" id="KW-1185">Reference proteome</keyword>
<sequence length="457" mass="48856">MGLTVEMGRFIASVRYETLPPDAVKTVRLGFTDCIAVMVTGWPMAVTRTTARGLGIVHDGDNTPISALQAPAPERALIYGVAAHAIDYDDTGLAGHPSAILVPAILSEAAETGANGRAMIAAYVAGYELWAEMMRRDPDQHHRKGWHPTAMFGTIAAAGAVSSLRGHDAQMATRTIGIAASLAGGIVGNFGSMTKPYQVGRAAQSGLLAARLAEAGLTSTDTAIEDDLGFMRAISPKGFVDTKSPSALGKDWAILRSGINIKLYPVCYAIHRALDAVIDMRAKTQVKPEDVETIDLEIGETQAEILRIHRPTNGLDAKISGEFAMASAIVAGACGHAELTDEFVNRPDVQDLIGKVRVRTIAEKDEHEPAHSPFDRVSLVLGNGSVLTTEAVTRPRGHFQRGVETEKMWEKFADCTKPTLGERGARTLFDACLNLDRMNSVADFGLFPSDKRAVNAA</sequence>
<dbReference type="EMBL" id="CP021112">
    <property type="protein sequence ID" value="ARQ00598.1"/>
    <property type="molecule type" value="Genomic_DNA"/>
</dbReference>
<dbReference type="Pfam" id="PF03972">
    <property type="entry name" value="MmgE_PrpD_N"/>
    <property type="match status" value="1"/>
</dbReference>
<protein>
    <submittedName>
        <fullName evidence="2">Uncharacterized protein</fullName>
    </submittedName>
</protein>
<evidence type="ECO:0000256" key="1">
    <source>
        <dbReference type="ARBA" id="ARBA00006174"/>
    </source>
</evidence>
<dbReference type="InterPro" id="IPR045336">
    <property type="entry name" value="MmgE_PrpD_N"/>
</dbReference>
<gene>
    <name evidence="2" type="ORF">CAK95_17080</name>
</gene>
<dbReference type="PANTHER" id="PTHR16943">
    <property type="entry name" value="2-METHYLCITRATE DEHYDRATASE-RELATED"/>
    <property type="match status" value="1"/>
</dbReference>
<dbReference type="InterPro" id="IPR042188">
    <property type="entry name" value="MmgE/PrpD_sf_2"/>
</dbReference>
<evidence type="ECO:0000313" key="2">
    <source>
        <dbReference type="EMBL" id="ARQ00598.1"/>
    </source>
</evidence>
<dbReference type="Gene3D" id="3.30.1330.120">
    <property type="entry name" value="2-methylcitrate dehydratase PrpD"/>
    <property type="match status" value="1"/>
</dbReference>
<dbReference type="InterPro" id="IPR036148">
    <property type="entry name" value="MmgE/PrpD_sf"/>
</dbReference>
<dbReference type="PANTHER" id="PTHR16943:SF8">
    <property type="entry name" value="2-METHYLCITRATE DEHYDRATASE"/>
    <property type="match status" value="1"/>
</dbReference>
<name>A0A1W6ZTI9_9HYPH</name>
<proteinExistence type="inferred from homology"/>
<evidence type="ECO:0000313" key="3">
    <source>
        <dbReference type="Proteomes" id="UP000194137"/>
    </source>
</evidence>
<dbReference type="InterPro" id="IPR005656">
    <property type="entry name" value="MmgE_PrpD"/>
</dbReference>
<dbReference type="SUPFAM" id="SSF103378">
    <property type="entry name" value="2-methylcitrate dehydratase PrpD"/>
    <property type="match status" value="1"/>
</dbReference>